<organism evidence="2">
    <name type="scientific">uncultured Latescibacterota bacterium</name>
    <dbReference type="NCBI Taxonomy" id="199737"/>
    <lineage>
        <taxon>Bacteria</taxon>
        <taxon>Pseudomonadati</taxon>
        <taxon>Candidatus Latescibacterota</taxon>
        <taxon>environmental samples</taxon>
    </lineage>
</organism>
<evidence type="ECO:0000313" key="2">
    <source>
        <dbReference type="EMBL" id="CAI78821.1"/>
    </source>
</evidence>
<dbReference type="InterPro" id="IPR013022">
    <property type="entry name" value="Xyl_isomerase-like_TIM-brl"/>
</dbReference>
<dbReference type="AlphaFoldDB" id="Q2YZV1"/>
<dbReference type="EMBL" id="AJ937766">
    <property type="protein sequence ID" value="CAI78821.1"/>
    <property type="molecule type" value="Genomic_DNA"/>
</dbReference>
<dbReference type="PANTHER" id="PTHR12110">
    <property type="entry name" value="HYDROXYPYRUVATE ISOMERASE"/>
    <property type="match status" value="1"/>
</dbReference>
<reference evidence="2" key="1">
    <citation type="journal article" date="2005" name="Environ. Microbiol.">
        <title>Lateral gene transfer and phylogenetic assignment of environmental fosmid clones.</title>
        <authorList>
            <person name="Nesbo C.L."/>
            <person name="Boucher Y."/>
            <person name="Dlutek M."/>
            <person name="Doolittle F.W."/>
        </authorList>
    </citation>
    <scope>NUCLEOTIDE SEQUENCE</scope>
</reference>
<feature type="domain" description="Xylose isomerase-like TIM barrel" evidence="1">
    <location>
        <begin position="36"/>
        <end position="286"/>
    </location>
</feature>
<dbReference type="PANTHER" id="PTHR12110:SF21">
    <property type="entry name" value="XYLOSE ISOMERASE-LIKE TIM BARREL DOMAIN-CONTAINING PROTEIN"/>
    <property type="match status" value="1"/>
</dbReference>
<evidence type="ECO:0000259" key="1">
    <source>
        <dbReference type="Pfam" id="PF01261"/>
    </source>
</evidence>
<dbReference type="InterPro" id="IPR036237">
    <property type="entry name" value="Xyl_isomerase-like_sf"/>
</dbReference>
<dbReference type="Gene3D" id="3.20.20.150">
    <property type="entry name" value="Divalent-metal-dependent TIM barrel enzymes"/>
    <property type="match status" value="1"/>
</dbReference>
<dbReference type="InterPro" id="IPR050312">
    <property type="entry name" value="IolE/XylAMocC-like"/>
</dbReference>
<accession>Q2YZV1</accession>
<name>Q2YZV1_9BACT</name>
<dbReference type="Pfam" id="PF01261">
    <property type="entry name" value="AP_endonuc_2"/>
    <property type="match status" value="1"/>
</dbReference>
<sequence length="318" mass="35984">MLLWWKKARTLRSSMLSLSTCWRAGSGLSGTELVHLYRRLGFRFMEVEYRLSLAQIREIETCVHAGLIRVSSVHNYVPRIPGEGEDTDGGDRFLLSSIDEGKRTEAVEKTCRTLEWAVRLSAAAVVLHLGRVEARATQGPLLDLFRAGMADSEKAECTRRALVRGRVEASEPFLNQVLKSVREIEARASALNLRIGLENRYYYHQIPSPEELAVLLARTRPDVTGYWHDVGHGQVMENLGLRKHADHLKVAGDRLLGVHFHDLVGVDDHIAPGTGEFDFEVLRPWLRPHVLRVMELHPRVTDTEVIRGREYLESLGVT</sequence>
<proteinExistence type="predicted"/>
<protein>
    <recommendedName>
        <fullName evidence="1">Xylose isomerase-like TIM barrel domain-containing protein</fullName>
    </recommendedName>
</protein>
<dbReference type="SUPFAM" id="SSF51658">
    <property type="entry name" value="Xylose isomerase-like"/>
    <property type="match status" value="1"/>
</dbReference>